<keyword evidence="2" id="KW-0697">Rotamase</keyword>
<organism evidence="4 5">
    <name type="scientific">Methyloceanibacter superfactus</name>
    <dbReference type="NCBI Taxonomy" id="1774969"/>
    <lineage>
        <taxon>Bacteria</taxon>
        <taxon>Pseudomonadati</taxon>
        <taxon>Pseudomonadota</taxon>
        <taxon>Alphaproteobacteria</taxon>
        <taxon>Hyphomicrobiales</taxon>
        <taxon>Hyphomicrobiaceae</taxon>
        <taxon>Methyloceanibacter</taxon>
    </lineage>
</organism>
<keyword evidence="5" id="KW-1185">Reference proteome</keyword>
<dbReference type="STRING" id="1774969.AUC69_14510"/>
<comment type="caution">
    <text evidence="4">The sequence shown here is derived from an EMBL/GenBank/DDBJ whole genome shotgun (WGS) entry which is preliminary data.</text>
</comment>
<dbReference type="AlphaFoldDB" id="A0A1E3VS71"/>
<protein>
    <recommendedName>
        <fullName evidence="3">SurA N-terminal domain-containing protein</fullName>
    </recommendedName>
</protein>
<name>A0A1E3VS71_9HYPH</name>
<feature type="domain" description="SurA N-terminal" evidence="3">
    <location>
        <begin position="30"/>
        <end position="135"/>
    </location>
</feature>
<gene>
    <name evidence="4" type="ORF">AUC69_14510</name>
</gene>
<dbReference type="Pfam" id="PF09312">
    <property type="entry name" value="SurA_N"/>
    <property type="match status" value="1"/>
</dbReference>
<evidence type="ECO:0000259" key="3">
    <source>
        <dbReference type="Pfam" id="PF09312"/>
    </source>
</evidence>
<dbReference type="SUPFAM" id="SSF109998">
    <property type="entry name" value="Triger factor/SurA peptide-binding domain-like"/>
    <property type="match status" value="1"/>
</dbReference>
<evidence type="ECO:0000313" key="4">
    <source>
        <dbReference type="EMBL" id="ODR96380.1"/>
    </source>
</evidence>
<proteinExistence type="predicted"/>
<evidence type="ECO:0000256" key="2">
    <source>
        <dbReference type="ARBA" id="ARBA00023110"/>
    </source>
</evidence>
<dbReference type="EMBL" id="LPWF01000029">
    <property type="protein sequence ID" value="ODR96380.1"/>
    <property type="molecule type" value="Genomic_DNA"/>
</dbReference>
<dbReference type="PANTHER" id="PTHR47637:SF1">
    <property type="entry name" value="CHAPERONE SURA"/>
    <property type="match status" value="1"/>
</dbReference>
<reference evidence="4 5" key="1">
    <citation type="journal article" date="2016" name="Environ. Microbiol.">
        <title>New Methyloceanibacter diversity from North Sea sediments includes methanotroph containing solely the soluble methane monooxygenase.</title>
        <authorList>
            <person name="Vekeman B."/>
            <person name="Kerckhof F.M."/>
            <person name="Cremers G."/>
            <person name="de Vos P."/>
            <person name="Vandamme P."/>
            <person name="Boon N."/>
            <person name="Op den Camp H.J."/>
            <person name="Heylen K."/>
        </authorList>
    </citation>
    <scope>NUCLEOTIDE SEQUENCE [LARGE SCALE GENOMIC DNA]</scope>
    <source>
        <strain evidence="4 5">R-67175</strain>
    </source>
</reference>
<dbReference type="PANTHER" id="PTHR47637">
    <property type="entry name" value="CHAPERONE SURA"/>
    <property type="match status" value="1"/>
</dbReference>
<dbReference type="InterPro" id="IPR027304">
    <property type="entry name" value="Trigger_fact/SurA_dom_sf"/>
</dbReference>
<dbReference type="GO" id="GO:0003755">
    <property type="term" value="F:peptidyl-prolyl cis-trans isomerase activity"/>
    <property type="evidence" value="ECO:0007669"/>
    <property type="project" value="UniProtKB-KW"/>
</dbReference>
<accession>A0A1E3VS71</accession>
<dbReference type="Gene3D" id="1.10.4030.10">
    <property type="entry name" value="Porin chaperone SurA, peptide-binding domain"/>
    <property type="match status" value="1"/>
</dbReference>
<keyword evidence="1" id="KW-0732">Signal</keyword>
<dbReference type="Proteomes" id="UP000094472">
    <property type="component" value="Unassembled WGS sequence"/>
</dbReference>
<dbReference type="InterPro" id="IPR015391">
    <property type="entry name" value="SurA_N"/>
</dbReference>
<sequence>MVRGFGALAALLLVVLGSGLALTQETSIKVLVNDNPISDYDIEQRQRFLSITTQEKPGPELKKKATDMLIDERLQILEGQKLGSTPDEDEVTKILENMAQKNNLDVAGLTTALGRAGVNIRTLKDRIRAQLVWQDVVRKKFRREIQIGDVDVDRALSDSDEAGGGGESQTTLQLRQVKFSMASNADQRTIAAKIAAAEALRARFSNCANVTELAKATAGATVKTLQDQQTSTLTQPARLLVMNAKVGQMTPPSISPSGVELYAVCGKVSTKGDTKVREATQRKLLNDEMMIRAERLLRDLRQDAFIEYR</sequence>
<evidence type="ECO:0000256" key="1">
    <source>
        <dbReference type="ARBA" id="ARBA00022729"/>
    </source>
</evidence>
<dbReference type="InterPro" id="IPR050280">
    <property type="entry name" value="OMP_Chaperone_SurA"/>
</dbReference>
<keyword evidence="2" id="KW-0413">Isomerase</keyword>
<evidence type="ECO:0000313" key="5">
    <source>
        <dbReference type="Proteomes" id="UP000094472"/>
    </source>
</evidence>